<dbReference type="Pfam" id="PF11814">
    <property type="entry name" value="DUF3335"/>
    <property type="match status" value="1"/>
</dbReference>
<dbReference type="Gene3D" id="3.90.70.10">
    <property type="entry name" value="Cysteine proteinases"/>
    <property type="match status" value="1"/>
</dbReference>
<dbReference type="InterPro" id="IPR021770">
    <property type="entry name" value="DUF3335"/>
</dbReference>
<evidence type="ECO:0000313" key="1">
    <source>
        <dbReference type="EMBL" id="VYS98226.1"/>
    </source>
</evidence>
<name>A0A6N2SYJ0_9ACTO</name>
<accession>A0A6N2SYJ0</accession>
<reference evidence="1" key="1">
    <citation type="submission" date="2019-11" db="EMBL/GenBank/DDBJ databases">
        <authorList>
            <person name="Feng L."/>
        </authorList>
    </citation>
    <scope>NUCLEOTIDE SEQUENCE</scope>
    <source>
        <strain evidence="1">AodontolyticusLFYP35</strain>
    </source>
</reference>
<dbReference type="AlphaFoldDB" id="A0A6N2SYJ0"/>
<protein>
    <recommendedName>
        <fullName evidence="2">Peptidase C39-like domain-containing protein</fullName>
    </recommendedName>
</protein>
<gene>
    <name evidence="1" type="ORF">AOLFYP35_01086</name>
</gene>
<proteinExistence type="predicted"/>
<dbReference type="EMBL" id="CACRSM010000002">
    <property type="protein sequence ID" value="VYS98226.1"/>
    <property type="molecule type" value="Genomic_DNA"/>
</dbReference>
<organism evidence="1">
    <name type="scientific">Schaalia odontolytica</name>
    <dbReference type="NCBI Taxonomy" id="1660"/>
    <lineage>
        <taxon>Bacteria</taxon>
        <taxon>Bacillati</taxon>
        <taxon>Actinomycetota</taxon>
        <taxon>Actinomycetes</taxon>
        <taxon>Actinomycetales</taxon>
        <taxon>Actinomycetaceae</taxon>
        <taxon>Schaalia</taxon>
    </lineage>
</organism>
<evidence type="ECO:0008006" key="2">
    <source>
        <dbReference type="Google" id="ProtNLM"/>
    </source>
</evidence>
<sequence length="368" mass="41436">MTETISQIPIESGDKSYERLLALGVAEERAKDWTRLGPKMRATLWTNGPVGVWEVHRELSAHLRIAGWTLLNNDQVVGEAEQTRRLREIVLGLCDEMCSRRFPLMKADSWADEGIFVDVLRSIGFEQVTINGNPHPIENDRDYSHSGWLLWNPDFARESANLVVPPYEHQKTEFTCGPASALMTLGEIEGDPHTDFVNELDLWRQATYSGGVGHFGLASALADHGAQVEVLATTSEPIVGISKTTMLGKRARVALHSEHMTRARELGVSSQVRELSVEDITSALDEGKHVIALVDLAPLNGEDTPHWLLIWGRVGDFFLIHDPWYDEEFGETWVETYVQPLHTRDLWEAAQWADDTHERALLTVRTSR</sequence>